<reference evidence="1" key="1">
    <citation type="submission" date="2022-04" db="EMBL/GenBank/DDBJ databases">
        <title>Whole genome sequence of Sphaerotilus sp. FB-5.</title>
        <authorList>
            <person name="Takeda M."/>
            <person name="Narihara S."/>
            <person name="Akimoto M."/>
            <person name="Akimoto R."/>
            <person name="Nishiyashiki S."/>
            <person name="Murakami T."/>
        </authorList>
    </citation>
    <scope>NUCLEOTIDE SEQUENCE</scope>
    <source>
        <strain evidence="1">FB-5</strain>
    </source>
</reference>
<accession>A0ABM7YS88</accession>
<sequence>MELDDVPQDHNATLGGYRKAVYARDAQGRIQVVPSTGWEVEEIVTTQAADALRRQAEEARRAAQAGQGSTLAYWMYERRMDVALLAQGTGLWQWQVRRHLDARRFARLDRRALERYARALGLPVETLLSCPGAAPGPGGST</sequence>
<protein>
    <recommendedName>
        <fullName evidence="3">XRE family transcriptional regulator</fullName>
    </recommendedName>
</protein>
<dbReference type="RefSeq" id="WP_251970642.1">
    <property type="nucleotide sequence ID" value="NZ_AP025730.1"/>
</dbReference>
<dbReference type="EMBL" id="AP025730">
    <property type="protein sequence ID" value="BDI07453.1"/>
    <property type="molecule type" value="Genomic_DNA"/>
</dbReference>
<proteinExistence type="predicted"/>
<evidence type="ECO:0000313" key="2">
    <source>
        <dbReference type="Proteomes" id="UP001057498"/>
    </source>
</evidence>
<gene>
    <name evidence="1" type="ORF">CATMQ487_44230</name>
</gene>
<dbReference type="Proteomes" id="UP001057498">
    <property type="component" value="Chromosome"/>
</dbReference>
<keyword evidence="2" id="KW-1185">Reference proteome</keyword>
<name>A0ABM7YS88_9BURK</name>
<evidence type="ECO:0008006" key="3">
    <source>
        <dbReference type="Google" id="ProtNLM"/>
    </source>
</evidence>
<evidence type="ECO:0000313" key="1">
    <source>
        <dbReference type="EMBL" id="BDI07453.1"/>
    </source>
</evidence>
<organism evidence="1 2">
    <name type="scientific">Sphaerotilus microaerophilus</name>
    <dbReference type="NCBI Taxonomy" id="2914710"/>
    <lineage>
        <taxon>Bacteria</taxon>
        <taxon>Pseudomonadati</taxon>
        <taxon>Pseudomonadota</taxon>
        <taxon>Betaproteobacteria</taxon>
        <taxon>Burkholderiales</taxon>
        <taxon>Sphaerotilaceae</taxon>
        <taxon>Sphaerotilus</taxon>
    </lineage>
</organism>